<reference evidence="1" key="1">
    <citation type="journal article" date="2020" name="Mol. Plant Microbe Interact.">
        <title>Complete genome sequences of four natural Pseudomonas isolates that catabolize a wide range of aromatic compounds relevant to lignin valorization.</title>
        <authorList>
            <person name="Hatmaker E.A."/>
            <person name="Presle G."/>
            <person name="Cannon O."/>
            <person name="Guss A.M."/>
            <person name="Elkins J.G."/>
        </authorList>
    </citation>
    <scope>NUCLEOTIDE SEQUENCE</scope>
    <source>
        <strain evidence="1">583</strain>
    </source>
</reference>
<organism evidence="1 2">
    <name type="scientific">Mesorhizobium huakuii</name>
    <dbReference type="NCBI Taxonomy" id="28104"/>
    <lineage>
        <taxon>Bacteria</taxon>
        <taxon>Pseudomonadati</taxon>
        <taxon>Pseudomonadota</taxon>
        <taxon>Alphaproteobacteria</taxon>
        <taxon>Hyphomicrobiales</taxon>
        <taxon>Phyllobacteriaceae</taxon>
        <taxon>Mesorhizobium</taxon>
    </lineage>
</organism>
<sequence length="98" mass="11550">MSTRHADSDVLWGKTRSEYAFEHVRRRREAERRRRQSFRAAMLARPAAHIAILVPLRRATDDEWHLRIRRGRDMRDLTGRLMGDPVTGRSALDMRAAR</sequence>
<gene>
    <name evidence="1" type="ORF">HB778_30340</name>
</gene>
<protein>
    <submittedName>
        <fullName evidence="1">Uncharacterized protein</fullName>
    </submittedName>
</protein>
<dbReference type="EMBL" id="CP050296">
    <property type="protein sequence ID" value="QND60367.1"/>
    <property type="molecule type" value="Genomic_DNA"/>
</dbReference>
<dbReference type="AlphaFoldDB" id="A0A7G6T0T5"/>
<dbReference type="RefSeq" id="WP_183459227.1">
    <property type="nucleotide sequence ID" value="NZ_CP050296.1"/>
</dbReference>
<evidence type="ECO:0000313" key="1">
    <source>
        <dbReference type="EMBL" id="QND60367.1"/>
    </source>
</evidence>
<evidence type="ECO:0000313" key="2">
    <source>
        <dbReference type="Proteomes" id="UP000515465"/>
    </source>
</evidence>
<accession>A0A7G6T0T5</accession>
<dbReference type="Proteomes" id="UP000515465">
    <property type="component" value="Chromosome"/>
</dbReference>
<name>A0A7G6T0T5_9HYPH</name>
<proteinExistence type="predicted"/>